<dbReference type="InterPro" id="IPR012677">
    <property type="entry name" value="Nucleotide-bd_a/b_plait_sf"/>
</dbReference>
<accession>A0A3L6RWA9</accession>
<dbReference type="CDD" id="cd00590">
    <property type="entry name" value="RRM_SF"/>
    <property type="match status" value="1"/>
</dbReference>
<dbReference type="Gene3D" id="3.30.70.330">
    <property type="match status" value="1"/>
</dbReference>
<dbReference type="InterPro" id="IPR000504">
    <property type="entry name" value="RRM_dom"/>
</dbReference>
<dbReference type="EMBL" id="PQIB02000006">
    <property type="protein sequence ID" value="RLN11227.1"/>
    <property type="molecule type" value="Genomic_DNA"/>
</dbReference>
<feature type="domain" description="RRM" evidence="3">
    <location>
        <begin position="14"/>
        <end position="92"/>
    </location>
</feature>
<dbReference type="OrthoDB" id="6159137at2759"/>
<dbReference type="InterPro" id="IPR050441">
    <property type="entry name" value="RBM"/>
</dbReference>
<evidence type="ECO:0000256" key="2">
    <source>
        <dbReference type="SAM" id="MobiDB-lite"/>
    </source>
</evidence>
<reference evidence="5" key="1">
    <citation type="journal article" date="2019" name="Nat. Commun.">
        <title>The genome of broomcorn millet.</title>
        <authorList>
            <person name="Zou C."/>
            <person name="Miki D."/>
            <person name="Li D."/>
            <person name="Tang Q."/>
            <person name="Xiao L."/>
            <person name="Rajput S."/>
            <person name="Deng P."/>
            <person name="Jia W."/>
            <person name="Huang R."/>
            <person name="Zhang M."/>
            <person name="Sun Y."/>
            <person name="Hu J."/>
            <person name="Fu X."/>
            <person name="Schnable P.S."/>
            <person name="Li F."/>
            <person name="Zhang H."/>
            <person name="Feng B."/>
            <person name="Zhu X."/>
            <person name="Liu R."/>
            <person name="Schnable J.C."/>
            <person name="Zhu J.-K."/>
            <person name="Zhang H."/>
        </authorList>
    </citation>
    <scope>NUCLEOTIDE SEQUENCE [LARGE SCALE GENOMIC DNA]</scope>
</reference>
<dbReference type="SUPFAM" id="SSF54928">
    <property type="entry name" value="RNA-binding domain, RBD"/>
    <property type="match status" value="1"/>
</dbReference>
<dbReference type="PROSITE" id="PS50102">
    <property type="entry name" value="RRM"/>
    <property type="match status" value="1"/>
</dbReference>
<dbReference type="STRING" id="4540.A0A3L6RWA9"/>
<evidence type="ECO:0000313" key="5">
    <source>
        <dbReference type="Proteomes" id="UP000275267"/>
    </source>
</evidence>
<dbReference type="InterPro" id="IPR035979">
    <property type="entry name" value="RBD_domain_sf"/>
</dbReference>
<protein>
    <submittedName>
        <fullName evidence="4">Serine/arginine-rich splicing factor SR45a-like</fullName>
    </submittedName>
</protein>
<dbReference type="GO" id="GO:0003723">
    <property type="term" value="F:RNA binding"/>
    <property type="evidence" value="ECO:0007669"/>
    <property type="project" value="UniProtKB-UniRule"/>
</dbReference>
<name>A0A3L6RWA9_PANMI</name>
<evidence type="ECO:0000259" key="3">
    <source>
        <dbReference type="PROSITE" id="PS50102"/>
    </source>
</evidence>
<dbReference type="Pfam" id="PF00076">
    <property type="entry name" value="RRM_1"/>
    <property type="match status" value="1"/>
</dbReference>
<sequence>MALIREEEAVNHGNTLYVTGLSSRVTERDIKDFFSKEGRVVGCHVVLEPHTRVSRGFAFVTMDTVEEADRCIKYLNNSEMEGRNITVEKVTGMSVETVGDTAEAMAVVAMSITATVAAAAAAMATAGISSLSGAAFWVIGFDARKACSLLVAECSIMLVGHEKRVNEEEDDDMLIAQGGGGRGQLMRWWKLERLGACHLAPDRSSRSISQASSIIELLLALRRPGGSSRELAVTGRRCDRSRATLSVRQSEHELFITGICAVVRLPLFGPDGQHLLPSHTCMAVRLAGGEELQRCSRRQGKIDERSRSKEHKDRRRPRTFLRTPTLRRCGVTCSASSRRLCVSA</sequence>
<dbReference type="SMART" id="SM00360">
    <property type="entry name" value="RRM"/>
    <property type="match status" value="1"/>
</dbReference>
<comment type="caution">
    <text evidence="4">The sequence shown here is derived from an EMBL/GenBank/DDBJ whole genome shotgun (WGS) entry which is preliminary data.</text>
</comment>
<dbReference type="AlphaFoldDB" id="A0A3L6RWA9"/>
<feature type="region of interest" description="Disordered" evidence="2">
    <location>
        <begin position="297"/>
        <end position="319"/>
    </location>
</feature>
<proteinExistence type="predicted"/>
<organism evidence="4 5">
    <name type="scientific">Panicum miliaceum</name>
    <name type="common">Proso millet</name>
    <name type="synonym">Broomcorn millet</name>
    <dbReference type="NCBI Taxonomy" id="4540"/>
    <lineage>
        <taxon>Eukaryota</taxon>
        <taxon>Viridiplantae</taxon>
        <taxon>Streptophyta</taxon>
        <taxon>Embryophyta</taxon>
        <taxon>Tracheophyta</taxon>
        <taxon>Spermatophyta</taxon>
        <taxon>Magnoliopsida</taxon>
        <taxon>Liliopsida</taxon>
        <taxon>Poales</taxon>
        <taxon>Poaceae</taxon>
        <taxon>PACMAD clade</taxon>
        <taxon>Panicoideae</taxon>
        <taxon>Panicodae</taxon>
        <taxon>Paniceae</taxon>
        <taxon>Panicinae</taxon>
        <taxon>Panicum</taxon>
        <taxon>Panicum sect. Panicum</taxon>
    </lineage>
</organism>
<dbReference type="PANTHER" id="PTHR48034">
    <property type="entry name" value="TRANSFORMER-2 SEX-DETERMINING PROTEIN-RELATED"/>
    <property type="match status" value="1"/>
</dbReference>
<evidence type="ECO:0000313" key="4">
    <source>
        <dbReference type="EMBL" id="RLN11227.1"/>
    </source>
</evidence>
<gene>
    <name evidence="4" type="ORF">C2845_PM09G24060</name>
</gene>
<evidence type="ECO:0000256" key="1">
    <source>
        <dbReference type="PROSITE-ProRule" id="PRU00176"/>
    </source>
</evidence>
<dbReference type="Proteomes" id="UP000275267">
    <property type="component" value="Unassembled WGS sequence"/>
</dbReference>
<keyword evidence="1" id="KW-0694">RNA-binding</keyword>
<keyword evidence="5" id="KW-1185">Reference proteome</keyword>
<feature type="compositionally biased region" description="Basic and acidic residues" evidence="2">
    <location>
        <begin position="300"/>
        <end position="311"/>
    </location>
</feature>